<protein>
    <submittedName>
        <fullName evidence="2">Uncharacterized protein</fullName>
    </submittedName>
</protein>
<accession>A0A4Q1BIV3</accession>
<gene>
    <name evidence="2" type="ORF">M231_05136</name>
</gene>
<feature type="region of interest" description="Disordered" evidence="1">
    <location>
        <begin position="215"/>
        <end position="235"/>
    </location>
</feature>
<organism evidence="2 3">
    <name type="scientific">Tremella mesenterica</name>
    <name type="common">Jelly fungus</name>
    <dbReference type="NCBI Taxonomy" id="5217"/>
    <lineage>
        <taxon>Eukaryota</taxon>
        <taxon>Fungi</taxon>
        <taxon>Dikarya</taxon>
        <taxon>Basidiomycota</taxon>
        <taxon>Agaricomycotina</taxon>
        <taxon>Tremellomycetes</taxon>
        <taxon>Tremellales</taxon>
        <taxon>Tremellaceae</taxon>
        <taxon>Tremella</taxon>
    </lineage>
</organism>
<reference evidence="2 3" key="1">
    <citation type="submission" date="2016-06" db="EMBL/GenBank/DDBJ databases">
        <title>Evolution of pathogenesis and genome organization in the Tremellales.</title>
        <authorList>
            <person name="Cuomo C."/>
            <person name="Litvintseva A."/>
            <person name="Heitman J."/>
            <person name="Chen Y."/>
            <person name="Sun S."/>
            <person name="Springer D."/>
            <person name="Dromer F."/>
            <person name="Young S."/>
            <person name="Zeng Q."/>
            <person name="Chapman S."/>
            <person name="Gujja S."/>
            <person name="Saif S."/>
            <person name="Birren B."/>
        </authorList>
    </citation>
    <scope>NUCLEOTIDE SEQUENCE [LARGE SCALE GENOMIC DNA]</scope>
    <source>
        <strain evidence="2 3">ATCC 28783</strain>
    </source>
</reference>
<dbReference type="EMBL" id="SDIL01000065">
    <property type="protein sequence ID" value="RXK37594.1"/>
    <property type="molecule type" value="Genomic_DNA"/>
</dbReference>
<dbReference type="AlphaFoldDB" id="A0A4Q1BIV3"/>
<evidence type="ECO:0000313" key="3">
    <source>
        <dbReference type="Proteomes" id="UP000289152"/>
    </source>
</evidence>
<keyword evidence="3" id="KW-1185">Reference proteome</keyword>
<dbReference type="Proteomes" id="UP000289152">
    <property type="component" value="Unassembled WGS sequence"/>
</dbReference>
<sequence length="235" mass="25901">MSTSTSQDEADNMSMERTQLWYSAKRVLVCLAEYSYLGRHEQLADAEEGARTYHAELEPNNMLAVWPNVPPQAATFKKLRRNLQSQVFHMKEPDVINEVRSFLEAAGNSLEAAQGPGESQDDFRNYVVNLALKHKIPFETMHGGPKVCTLETGVPESVPWSYHGPIWPDEDLHFQPEGWAKYLRVEALESSDDTTDGSSDAPLPVCTTAESSVGLTVGSSVAPTGPQPAYSESCP</sequence>
<evidence type="ECO:0000313" key="2">
    <source>
        <dbReference type="EMBL" id="RXK37594.1"/>
    </source>
</evidence>
<evidence type="ECO:0000256" key="1">
    <source>
        <dbReference type="SAM" id="MobiDB-lite"/>
    </source>
</evidence>
<comment type="caution">
    <text evidence="2">The sequence shown here is derived from an EMBL/GenBank/DDBJ whole genome shotgun (WGS) entry which is preliminary data.</text>
</comment>
<name>A0A4Q1BIV3_TREME</name>
<dbReference type="InParanoid" id="A0A4Q1BIV3"/>
<dbReference type="VEuPathDB" id="FungiDB:TREMEDRAFT_63217"/>
<proteinExistence type="predicted"/>